<feature type="transmembrane region" description="Helical" evidence="8">
    <location>
        <begin position="68"/>
        <end position="88"/>
    </location>
</feature>
<evidence type="ECO:0000256" key="8">
    <source>
        <dbReference type="SAM" id="Phobius"/>
    </source>
</evidence>
<organism evidence="10 11">
    <name type="scientific">Flintibacter hominis</name>
    <dbReference type="NCBI Taxonomy" id="2763048"/>
    <lineage>
        <taxon>Bacteria</taxon>
        <taxon>Bacillati</taxon>
        <taxon>Bacillota</taxon>
        <taxon>Clostridia</taxon>
        <taxon>Eubacteriales</taxon>
        <taxon>Flintibacter</taxon>
    </lineage>
</organism>
<name>A0A8J6J0D1_9FIRM</name>
<feature type="domain" description="Threonine/Serine exporter ThrE" evidence="9">
    <location>
        <begin position="2"/>
        <end position="124"/>
    </location>
</feature>
<feature type="transmembrane region" description="Helical" evidence="8">
    <location>
        <begin position="108"/>
        <end position="129"/>
    </location>
</feature>
<evidence type="ECO:0000313" key="10">
    <source>
        <dbReference type="EMBL" id="MBC5721394.1"/>
    </source>
</evidence>
<sequence length="137" mass="14505">MLACVGFGLVFNIQGWGVLICGFGAGLGWLAYLAAMELSANDILSAFLAAVVIGGYSEWMARLRRCPVTGYLQVALLPLVPGAGIYHAMQYCVSGYTQLFLTTLLHTFGMAAALSVGAMLTSSVLRAILPRFAPLGR</sequence>
<evidence type="ECO:0000256" key="5">
    <source>
        <dbReference type="ARBA" id="ARBA00022989"/>
    </source>
</evidence>
<dbReference type="Pfam" id="PF12821">
    <property type="entry name" value="ThrE_2"/>
    <property type="match status" value="1"/>
</dbReference>
<dbReference type="PANTHER" id="PTHR34390">
    <property type="entry name" value="UPF0442 PROTEIN YJJB-RELATED"/>
    <property type="match status" value="1"/>
</dbReference>
<dbReference type="InterPro" id="IPR024528">
    <property type="entry name" value="ThrE_2"/>
</dbReference>
<proteinExistence type="inferred from homology"/>
<evidence type="ECO:0000259" key="9">
    <source>
        <dbReference type="Pfam" id="PF12821"/>
    </source>
</evidence>
<evidence type="ECO:0000256" key="2">
    <source>
        <dbReference type="ARBA" id="ARBA00022475"/>
    </source>
</evidence>
<evidence type="ECO:0000256" key="1">
    <source>
        <dbReference type="ARBA" id="ARBA00004651"/>
    </source>
</evidence>
<comment type="subcellular location">
    <subcellularLocation>
        <location evidence="1">Cell membrane</location>
        <topology evidence="1">Multi-pass membrane protein</topology>
    </subcellularLocation>
</comment>
<evidence type="ECO:0000313" key="11">
    <source>
        <dbReference type="Proteomes" id="UP000628736"/>
    </source>
</evidence>
<comment type="similarity">
    <text evidence="7">Belongs to the ThrE exporter (TC 2.A.79) family.</text>
</comment>
<dbReference type="AlphaFoldDB" id="A0A8J6J0D1"/>
<dbReference type="InterPro" id="IPR050539">
    <property type="entry name" value="ThrE_Dicarb/AminoAcid_Exp"/>
</dbReference>
<dbReference type="Proteomes" id="UP000628736">
    <property type="component" value="Unassembled WGS sequence"/>
</dbReference>
<keyword evidence="5 8" id="KW-1133">Transmembrane helix</keyword>
<feature type="transmembrane region" description="Helical" evidence="8">
    <location>
        <begin position="7"/>
        <end position="32"/>
    </location>
</feature>
<dbReference type="EMBL" id="JACOPO010000001">
    <property type="protein sequence ID" value="MBC5721394.1"/>
    <property type="molecule type" value="Genomic_DNA"/>
</dbReference>
<feature type="transmembrane region" description="Helical" evidence="8">
    <location>
        <begin position="38"/>
        <end position="56"/>
    </location>
</feature>
<evidence type="ECO:0000256" key="4">
    <source>
        <dbReference type="ARBA" id="ARBA00022692"/>
    </source>
</evidence>
<comment type="caution">
    <text evidence="10">The sequence shown here is derived from an EMBL/GenBank/DDBJ whole genome shotgun (WGS) entry which is preliminary data.</text>
</comment>
<keyword evidence="11" id="KW-1185">Reference proteome</keyword>
<gene>
    <name evidence="10" type="ORF">H8S11_00955</name>
</gene>
<dbReference type="GO" id="GO:0005886">
    <property type="term" value="C:plasma membrane"/>
    <property type="evidence" value="ECO:0007669"/>
    <property type="project" value="UniProtKB-SubCell"/>
</dbReference>
<keyword evidence="6 8" id="KW-0472">Membrane</keyword>
<keyword evidence="4 8" id="KW-0812">Transmembrane</keyword>
<dbReference type="GO" id="GO:0015744">
    <property type="term" value="P:succinate transport"/>
    <property type="evidence" value="ECO:0007669"/>
    <property type="project" value="TreeGrafter"/>
</dbReference>
<accession>A0A8J6J0D1</accession>
<protein>
    <submittedName>
        <fullName evidence="10">Threonine/serine exporter family protein</fullName>
    </submittedName>
</protein>
<dbReference type="PANTHER" id="PTHR34390:SF1">
    <property type="entry name" value="SUCCINATE TRANSPORTER SUBUNIT YJJB-RELATED"/>
    <property type="match status" value="1"/>
</dbReference>
<keyword evidence="2" id="KW-1003">Cell membrane</keyword>
<evidence type="ECO:0000256" key="7">
    <source>
        <dbReference type="ARBA" id="ARBA00034125"/>
    </source>
</evidence>
<reference evidence="10" key="1">
    <citation type="submission" date="2020-08" db="EMBL/GenBank/DDBJ databases">
        <title>Genome public.</title>
        <authorList>
            <person name="Liu C."/>
            <person name="Sun Q."/>
        </authorList>
    </citation>
    <scope>NUCLEOTIDE SEQUENCE</scope>
    <source>
        <strain evidence="10">NSJ-23</strain>
    </source>
</reference>
<evidence type="ECO:0000256" key="6">
    <source>
        <dbReference type="ARBA" id="ARBA00023136"/>
    </source>
</evidence>
<keyword evidence="3" id="KW-0997">Cell inner membrane</keyword>
<evidence type="ECO:0000256" key="3">
    <source>
        <dbReference type="ARBA" id="ARBA00022519"/>
    </source>
</evidence>